<evidence type="ECO:0000313" key="2">
    <source>
        <dbReference type="EMBL" id="PVH93314.1"/>
    </source>
</evidence>
<reference evidence="2 3" key="1">
    <citation type="journal article" date="2018" name="Sci. Rep.">
        <title>Comparative genomics provides insights into the lifestyle and reveals functional heterogeneity of dark septate endophytic fungi.</title>
        <authorList>
            <person name="Knapp D.G."/>
            <person name="Nemeth J.B."/>
            <person name="Barry K."/>
            <person name="Hainaut M."/>
            <person name="Henrissat B."/>
            <person name="Johnson J."/>
            <person name="Kuo A."/>
            <person name="Lim J.H.P."/>
            <person name="Lipzen A."/>
            <person name="Nolan M."/>
            <person name="Ohm R.A."/>
            <person name="Tamas L."/>
            <person name="Grigoriev I.V."/>
            <person name="Spatafora J.W."/>
            <person name="Nagy L.G."/>
            <person name="Kovacs G.M."/>
        </authorList>
    </citation>
    <scope>NUCLEOTIDE SEQUENCE [LARGE SCALE GENOMIC DNA]</scope>
    <source>
        <strain evidence="2 3">DSE2036</strain>
    </source>
</reference>
<protein>
    <submittedName>
        <fullName evidence="2">Uncharacterized protein</fullName>
    </submittedName>
</protein>
<feature type="region of interest" description="Disordered" evidence="1">
    <location>
        <begin position="398"/>
        <end position="427"/>
    </location>
</feature>
<dbReference type="EMBL" id="KZ805597">
    <property type="protein sequence ID" value="PVH93314.1"/>
    <property type="molecule type" value="Genomic_DNA"/>
</dbReference>
<evidence type="ECO:0000256" key="1">
    <source>
        <dbReference type="SAM" id="MobiDB-lite"/>
    </source>
</evidence>
<dbReference type="AlphaFoldDB" id="A0A2V1D7T8"/>
<proteinExistence type="predicted"/>
<feature type="compositionally biased region" description="Acidic residues" evidence="1">
    <location>
        <begin position="68"/>
        <end position="85"/>
    </location>
</feature>
<keyword evidence="3" id="KW-1185">Reference proteome</keyword>
<sequence length="474" mass="53947">MPKQQRRIVRVSATPKSRPARRRRRPSKKAQEASQSALLDLEAEVVVEEEEEEEGHQTVTHNDTPIVIEEDEDDDSETEDDEDDGIIVMVPSSPSPLKRAPQIRAEAPQRAPLTTTPHPPQTTTPSASDQRSTEAADLRDPEVVIQWKSYRDSTKHPILKASHTEQITVLLISRGNMERYIQQTIDGEDGKVYYKEALYTITYEGQRGPGRWAGVIRREDTLWDFSLQVRMENFVKRHPDKPYMLIYDVFFKSAVTAPSIVSSTPRGRGVATQIQEEGLSSVLHSEVVTGNQGALAINDRWNCKQENCRNYPGVCYIQQKGNVDTDDWRNHLPLNGTILNLWNGEILRGLSTIEAPSIRIQHALRVYKHGKEKKEKPLSSEERIRQLLELSIVRELSKSSANPPSPFTPAPAPPDRASSPIEYEEEDPLNHTREFFLWWATREGSGLPVEEYEEKLLHDQWLINELSDQKNGLT</sequence>
<dbReference type="Proteomes" id="UP000244855">
    <property type="component" value="Unassembled WGS sequence"/>
</dbReference>
<name>A0A2V1D7T8_9PLEO</name>
<feature type="compositionally biased region" description="Pro residues" evidence="1">
    <location>
        <begin position="403"/>
        <end position="414"/>
    </location>
</feature>
<organism evidence="2 3">
    <name type="scientific">Periconia macrospinosa</name>
    <dbReference type="NCBI Taxonomy" id="97972"/>
    <lineage>
        <taxon>Eukaryota</taxon>
        <taxon>Fungi</taxon>
        <taxon>Dikarya</taxon>
        <taxon>Ascomycota</taxon>
        <taxon>Pezizomycotina</taxon>
        <taxon>Dothideomycetes</taxon>
        <taxon>Pleosporomycetidae</taxon>
        <taxon>Pleosporales</taxon>
        <taxon>Massarineae</taxon>
        <taxon>Periconiaceae</taxon>
        <taxon>Periconia</taxon>
    </lineage>
</organism>
<evidence type="ECO:0000313" key="3">
    <source>
        <dbReference type="Proteomes" id="UP000244855"/>
    </source>
</evidence>
<feature type="compositionally biased region" description="Acidic residues" evidence="1">
    <location>
        <begin position="41"/>
        <end position="54"/>
    </location>
</feature>
<feature type="compositionally biased region" description="Basic residues" evidence="1">
    <location>
        <begin position="18"/>
        <end position="28"/>
    </location>
</feature>
<feature type="region of interest" description="Disordered" evidence="1">
    <location>
        <begin position="1"/>
        <end position="139"/>
    </location>
</feature>
<accession>A0A2V1D7T8</accession>
<gene>
    <name evidence="2" type="ORF">DM02DRAFT_662083</name>
</gene>